<proteinExistence type="predicted"/>
<protein>
    <submittedName>
        <fullName evidence="2">Uncharacterized protein</fullName>
    </submittedName>
</protein>
<feature type="compositionally biased region" description="Low complexity" evidence="1">
    <location>
        <begin position="400"/>
        <end position="419"/>
    </location>
</feature>
<name>A0A8T2P2H9_9TELE</name>
<feature type="compositionally biased region" description="Low complexity" evidence="1">
    <location>
        <begin position="356"/>
        <end position="370"/>
    </location>
</feature>
<dbReference type="Proteomes" id="UP000824540">
    <property type="component" value="Unassembled WGS sequence"/>
</dbReference>
<feature type="compositionally biased region" description="Acidic residues" evidence="1">
    <location>
        <begin position="768"/>
        <end position="777"/>
    </location>
</feature>
<evidence type="ECO:0000313" key="2">
    <source>
        <dbReference type="EMBL" id="KAG9346519.1"/>
    </source>
</evidence>
<feature type="compositionally biased region" description="Basic and acidic residues" evidence="1">
    <location>
        <begin position="522"/>
        <end position="537"/>
    </location>
</feature>
<dbReference type="EMBL" id="JAFBMS010000015">
    <property type="protein sequence ID" value="KAG9346519.1"/>
    <property type="molecule type" value="Genomic_DNA"/>
</dbReference>
<dbReference type="OrthoDB" id="8952129at2759"/>
<feature type="compositionally biased region" description="Basic and acidic residues" evidence="1">
    <location>
        <begin position="308"/>
        <end position="326"/>
    </location>
</feature>
<evidence type="ECO:0000313" key="3">
    <source>
        <dbReference type="Proteomes" id="UP000824540"/>
    </source>
</evidence>
<organism evidence="2 3">
    <name type="scientific">Albula glossodonta</name>
    <name type="common">roundjaw bonefish</name>
    <dbReference type="NCBI Taxonomy" id="121402"/>
    <lineage>
        <taxon>Eukaryota</taxon>
        <taxon>Metazoa</taxon>
        <taxon>Chordata</taxon>
        <taxon>Craniata</taxon>
        <taxon>Vertebrata</taxon>
        <taxon>Euteleostomi</taxon>
        <taxon>Actinopterygii</taxon>
        <taxon>Neopterygii</taxon>
        <taxon>Teleostei</taxon>
        <taxon>Albuliformes</taxon>
        <taxon>Albulidae</taxon>
        <taxon>Albula</taxon>
    </lineage>
</organism>
<gene>
    <name evidence="2" type="ORF">JZ751_006830</name>
</gene>
<feature type="region of interest" description="Disordered" evidence="1">
    <location>
        <begin position="299"/>
        <end position="777"/>
    </location>
</feature>
<keyword evidence="3" id="KW-1185">Reference proteome</keyword>
<evidence type="ECO:0000256" key="1">
    <source>
        <dbReference type="SAM" id="MobiDB-lite"/>
    </source>
</evidence>
<feature type="compositionally biased region" description="Low complexity" evidence="1">
    <location>
        <begin position="454"/>
        <end position="466"/>
    </location>
</feature>
<feature type="compositionally biased region" description="Basic and acidic residues" evidence="1">
    <location>
        <begin position="668"/>
        <end position="683"/>
    </location>
</feature>
<accession>A0A8T2P2H9</accession>
<feature type="compositionally biased region" description="Acidic residues" evidence="1">
    <location>
        <begin position="500"/>
        <end position="521"/>
    </location>
</feature>
<sequence length="777" mass="86080">MAWWGGGLPGGMEDVRTPTKQRGYVGLQHRSRALQLQSQWQEITERERRAWVRNRQLLQDFQRAQDTLRDLAARSTAMATIRVEYERQLEQRFPQWQQRLEDRRNAAQHKEVELHLKKMEEEREGEMYSRTTKEAHIPPGPSFLPTPPVLPHSLTPSVLGDTHFHLAKSTKVEEENYIQNYPHIPWSSSSNPSCFIGAKSKLDVQQASSIKDHHSASDLRGYQDFGAAGYPFLHPLHPTVNQPFDPHWLLPQGQLHRAPTIGYPPTWPNVYSGFPPNLQLPYSHAPWLRFPTVDPREWGSMLASAPDTRGDLPTRRGGREGPESPKDSSQGLQGHKRQQRASDQSYELDIKPVRLSSARGDSSESSSICSEEPRGGTPETRKKRKESKGGMQQNGMGREQTTSQRSSVSSLTSNSVGGTTDIGAAPEDGIQGSDATPSTGEEDSHSQERASGVGAEAEQGGAQGTEEGNETQDSSQSEGGITGTEEDGRDEESGDKKEEGEEEVEKITEEEEEGEGEEGDVREESDVEKDVQGGEEKSGDEEAFERAVSSFSEEAEGKGVVLEQAEHNEDEEEIEDLEKSVEAPAKEVGEEVLGSERHGYSEEDEGTEGELEDREEQNGMSQERGEVEGEGYGSLEEGEMEEEEEEGGESERSSDAVEGDDAGEEGTGEAKEKAAAENHKEDSTGTTDSEDEIIISQLDKRTEDGEEEEAPPPNPTLDEEPKDKDICPQREKEQEVTVKSKALWQGSVSDSEDEVQGGTNLTMPLKDDLDDFDDFYD</sequence>
<feature type="compositionally biased region" description="Basic and acidic residues" evidence="1">
    <location>
        <begin position="719"/>
        <end position="738"/>
    </location>
</feature>
<feature type="compositionally biased region" description="Acidic residues" evidence="1">
    <location>
        <begin position="636"/>
        <end position="648"/>
    </location>
</feature>
<feature type="compositionally biased region" description="Acidic residues" evidence="1">
    <location>
        <begin position="602"/>
        <end position="615"/>
    </location>
</feature>
<feature type="compositionally biased region" description="Basic and acidic residues" evidence="1">
    <location>
        <begin position="577"/>
        <end position="601"/>
    </location>
</feature>
<feature type="compositionally biased region" description="Acidic residues" evidence="1">
    <location>
        <begin position="657"/>
        <end position="667"/>
    </location>
</feature>
<dbReference type="AlphaFoldDB" id="A0A8T2P2H9"/>
<comment type="caution">
    <text evidence="2">The sequence shown here is derived from an EMBL/GenBank/DDBJ whole genome shotgun (WGS) entry which is preliminary data.</text>
</comment>
<feature type="compositionally biased region" description="Acidic residues" evidence="1">
    <location>
        <begin position="484"/>
        <end position="493"/>
    </location>
</feature>
<reference evidence="2" key="1">
    <citation type="thesis" date="2021" institute="BYU ScholarsArchive" country="Provo, UT, USA">
        <title>Applications of and Algorithms for Genome Assembly and Genomic Analyses with an Emphasis on Marine Teleosts.</title>
        <authorList>
            <person name="Pickett B.D."/>
        </authorList>
    </citation>
    <scope>NUCLEOTIDE SEQUENCE</scope>
    <source>
        <strain evidence="2">HI-2016</strain>
    </source>
</reference>